<dbReference type="InterPro" id="IPR050837">
    <property type="entry name" value="ComplexI_51kDa_subunit"/>
</dbReference>
<dbReference type="AlphaFoldDB" id="A0AAV0AF18"/>
<dbReference type="GO" id="GO:0046872">
    <property type="term" value="F:metal ion binding"/>
    <property type="evidence" value="ECO:0007669"/>
    <property type="project" value="UniProtKB-KW"/>
</dbReference>
<feature type="domain" description="NADH-ubiquinone oxidoreductase 51kDa subunit FMN-binding" evidence="6">
    <location>
        <begin position="27"/>
        <end position="78"/>
    </location>
</feature>
<evidence type="ECO:0000259" key="6">
    <source>
        <dbReference type="Pfam" id="PF01512"/>
    </source>
</evidence>
<feature type="region of interest" description="Disordered" evidence="5">
    <location>
        <begin position="120"/>
        <end position="155"/>
    </location>
</feature>
<dbReference type="Pfam" id="PF01512">
    <property type="entry name" value="Complex1_51K"/>
    <property type="match status" value="1"/>
</dbReference>
<accession>A0AAV0AF18</accession>
<keyword evidence="4" id="KW-0411">Iron-sulfur</keyword>
<comment type="caution">
    <text evidence="7">The sequence shown here is derived from an EMBL/GenBank/DDBJ whole genome shotgun (WGS) entry which is preliminary data.</text>
</comment>
<evidence type="ECO:0000256" key="4">
    <source>
        <dbReference type="ARBA" id="ARBA00023014"/>
    </source>
</evidence>
<protein>
    <recommendedName>
        <fullName evidence="6">NADH-ubiquinone oxidoreductase 51kDa subunit FMN-binding domain-containing protein</fullName>
    </recommendedName>
</protein>
<name>A0AAV0AF18_PHAPC</name>
<dbReference type="EMBL" id="CALTRL010000079">
    <property type="protein sequence ID" value="CAH7666212.1"/>
    <property type="molecule type" value="Genomic_DNA"/>
</dbReference>
<dbReference type="PANTHER" id="PTHR11780">
    <property type="entry name" value="NADH-UBIQUINONE OXIDOREDUCTASE FLAVOPROTEIN 1 NDUFV1"/>
    <property type="match status" value="1"/>
</dbReference>
<proteinExistence type="predicted"/>
<dbReference type="Gene3D" id="3.40.50.11540">
    <property type="entry name" value="NADH-ubiquinone oxidoreductase 51kDa subunit"/>
    <property type="match status" value="1"/>
</dbReference>
<gene>
    <name evidence="7" type="ORF">PPACK8108_LOCUS549</name>
</gene>
<evidence type="ECO:0000256" key="3">
    <source>
        <dbReference type="ARBA" id="ARBA00023004"/>
    </source>
</evidence>
<keyword evidence="3" id="KW-0408">Iron</keyword>
<evidence type="ECO:0000256" key="1">
    <source>
        <dbReference type="ARBA" id="ARBA00022485"/>
    </source>
</evidence>
<reference evidence="7" key="1">
    <citation type="submission" date="2022-06" db="EMBL/GenBank/DDBJ databases">
        <authorList>
            <consortium name="SYNGENTA / RWTH Aachen University"/>
        </authorList>
    </citation>
    <scope>NUCLEOTIDE SEQUENCE</scope>
</reference>
<dbReference type="InterPro" id="IPR037225">
    <property type="entry name" value="Nuo51_FMN-bd_sf"/>
</dbReference>
<evidence type="ECO:0000313" key="7">
    <source>
        <dbReference type="EMBL" id="CAH7666212.1"/>
    </source>
</evidence>
<evidence type="ECO:0000256" key="5">
    <source>
        <dbReference type="SAM" id="MobiDB-lite"/>
    </source>
</evidence>
<dbReference type="InterPro" id="IPR011538">
    <property type="entry name" value="Nuo51_FMN-bd"/>
</dbReference>
<dbReference type="PANTHER" id="PTHR11780:SF10">
    <property type="entry name" value="NADH DEHYDROGENASE [UBIQUINONE] FLAVOPROTEIN 1, MITOCHONDRIAL"/>
    <property type="match status" value="1"/>
</dbReference>
<evidence type="ECO:0000256" key="2">
    <source>
        <dbReference type="ARBA" id="ARBA00022723"/>
    </source>
</evidence>
<keyword evidence="8" id="KW-1185">Reference proteome</keyword>
<feature type="compositionally biased region" description="Polar residues" evidence="5">
    <location>
        <begin position="126"/>
        <end position="140"/>
    </location>
</feature>
<sequence length="155" mass="17517">MKHDYGLKGAQVSDYQKDNSKNCTVESGFPSGLKLLFMNKPGLEKDPRPRYLIVDADEYEPGMCKDRVIMRGDPHKLVGIQENEAEEDYLEFEPPLLNMLQITVKARLILTPDKVSEDYSMHDLGEQSNDSFSFAPSTNSVEKEEVEGNRSNVSV</sequence>
<keyword evidence="1" id="KW-0004">4Fe-4S</keyword>
<dbReference type="SUPFAM" id="SSF142019">
    <property type="entry name" value="Nqo1 FMN-binding domain-like"/>
    <property type="match status" value="1"/>
</dbReference>
<organism evidence="7 8">
    <name type="scientific">Phakopsora pachyrhizi</name>
    <name type="common">Asian soybean rust disease fungus</name>
    <dbReference type="NCBI Taxonomy" id="170000"/>
    <lineage>
        <taxon>Eukaryota</taxon>
        <taxon>Fungi</taxon>
        <taxon>Dikarya</taxon>
        <taxon>Basidiomycota</taxon>
        <taxon>Pucciniomycotina</taxon>
        <taxon>Pucciniomycetes</taxon>
        <taxon>Pucciniales</taxon>
        <taxon>Phakopsoraceae</taxon>
        <taxon>Phakopsora</taxon>
    </lineage>
</organism>
<evidence type="ECO:0000313" key="8">
    <source>
        <dbReference type="Proteomes" id="UP001153365"/>
    </source>
</evidence>
<keyword evidence="2" id="KW-0479">Metal-binding</keyword>
<dbReference type="Proteomes" id="UP001153365">
    <property type="component" value="Unassembled WGS sequence"/>
</dbReference>
<dbReference type="GO" id="GO:0051539">
    <property type="term" value="F:4 iron, 4 sulfur cluster binding"/>
    <property type="evidence" value="ECO:0007669"/>
    <property type="project" value="UniProtKB-KW"/>
</dbReference>